<dbReference type="EMBL" id="JANFQF010000005">
    <property type="protein sequence ID" value="MCQ4118927.1"/>
    <property type="molecule type" value="Genomic_DNA"/>
</dbReference>
<sequence length="195" mass="21456">MSVQHRSLTTWALDTIGIDPESSVLDIGCGSGMALEMISRRTSGKLMGVDYSDVMVEQTLQRNRTEVTSQRLTAEIATADQLPCADESFDLALAIETVYFWPDIMAGLREMHRILRPGGRVGIVVEMSKESMHNPTLTQRAVGRRFIQRSESSGMTILSGQSLCTLLTEAGFISSQWTGRPERSLGWLCASATKP</sequence>
<dbReference type="Pfam" id="PF08241">
    <property type="entry name" value="Methyltransf_11"/>
    <property type="match status" value="1"/>
</dbReference>
<dbReference type="CDD" id="cd02440">
    <property type="entry name" value="AdoMet_MTases"/>
    <property type="match status" value="1"/>
</dbReference>
<keyword evidence="4" id="KW-1185">Reference proteome</keyword>
<dbReference type="PANTHER" id="PTHR44068:SF1">
    <property type="entry name" value="HYPOTHETICAL LOC100005854"/>
    <property type="match status" value="1"/>
</dbReference>
<keyword evidence="1" id="KW-0808">Transferase</keyword>
<protein>
    <submittedName>
        <fullName evidence="3">Class I SAM-dependent methyltransferase</fullName>
    </submittedName>
</protein>
<dbReference type="InterPro" id="IPR013216">
    <property type="entry name" value="Methyltransf_11"/>
</dbReference>
<dbReference type="InterPro" id="IPR050447">
    <property type="entry name" value="Erg6_SMT_methyltransf"/>
</dbReference>
<dbReference type="GO" id="GO:0032259">
    <property type="term" value="P:methylation"/>
    <property type="evidence" value="ECO:0007669"/>
    <property type="project" value="UniProtKB-KW"/>
</dbReference>
<dbReference type="GO" id="GO:0008168">
    <property type="term" value="F:methyltransferase activity"/>
    <property type="evidence" value="ECO:0007669"/>
    <property type="project" value="UniProtKB-KW"/>
</dbReference>
<evidence type="ECO:0000313" key="3">
    <source>
        <dbReference type="EMBL" id="MCQ4118927.1"/>
    </source>
</evidence>
<dbReference type="SUPFAM" id="SSF53335">
    <property type="entry name" value="S-adenosyl-L-methionine-dependent methyltransferases"/>
    <property type="match status" value="1"/>
</dbReference>
<evidence type="ECO:0000313" key="4">
    <source>
        <dbReference type="Proteomes" id="UP001524501"/>
    </source>
</evidence>
<keyword evidence="3" id="KW-0489">Methyltransferase</keyword>
<comment type="caution">
    <text evidence="3">The sequence shown here is derived from an EMBL/GenBank/DDBJ whole genome shotgun (WGS) entry which is preliminary data.</text>
</comment>
<reference evidence="3 4" key="1">
    <citation type="submission" date="2022-07" db="EMBL/GenBank/DDBJ databases">
        <title>Degradation activity of malathion, p-nitrophenol and potential low-temperature adaptation strategy of Rhodococcus sp. FXJ9.536.</title>
        <authorList>
            <person name="Huang J."/>
            <person name="Huang Y."/>
        </authorList>
    </citation>
    <scope>NUCLEOTIDE SEQUENCE [LARGE SCALE GENOMIC DNA]</scope>
    <source>
        <strain evidence="3 4">FXJ9.536</strain>
    </source>
</reference>
<evidence type="ECO:0000256" key="1">
    <source>
        <dbReference type="ARBA" id="ARBA00022679"/>
    </source>
</evidence>
<dbReference type="PANTHER" id="PTHR44068">
    <property type="entry name" value="ZGC:194242"/>
    <property type="match status" value="1"/>
</dbReference>
<gene>
    <name evidence="3" type="ORF">NOF53_07040</name>
</gene>
<name>A0ABT1Q9J8_9NOCA</name>
<feature type="domain" description="Methyltransferase type 11" evidence="2">
    <location>
        <begin position="25"/>
        <end position="121"/>
    </location>
</feature>
<evidence type="ECO:0000259" key="2">
    <source>
        <dbReference type="Pfam" id="PF08241"/>
    </source>
</evidence>
<dbReference type="RefSeq" id="WP_255966749.1">
    <property type="nucleotide sequence ID" value="NZ_JANFQF010000005.1"/>
</dbReference>
<dbReference type="Gene3D" id="3.40.50.150">
    <property type="entry name" value="Vaccinia Virus protein VP39"/>
    <property type="match status" value="1"/>
</dbReference>
<proteinExistence type="predicted"/>
<dbReference type="InterPro" id="IPR029063">
    <property type="entry name" value="SAM-dependent_MTases_sf"/>
</dbReference>
<accession>A0ABT1Q9J8</accession>
<organism evidence="3 4">
    <name type="scientific">Rhodococcus tibetensis</name>
    <dbReference type="NCBI Taxonomy" id="2965064"/>
    <lineage>
        <taxon>Bacteria</taxon>
        <taxon>Bacillati</taxon>
        <taxon>Actinomycetota</taxon>
        <taxon>Actinomycetes</taxon>
        <taxon>Mycobacteriales</taxon>
        <taxon>Nocardiaceae</taxon>
        <taxon>Rhodococcus</taxon>
    </lineage>
</organism>
<dbReference type="Proteomes" id="UP001524501">
    <property type="component" value="Unassembled WGS sequence"/>
</dbReference>